<evidence type="ECO:0000313" key="4">
    <source>
        <dbReference type="EMBL" id="THG04231.1"/>
    </source>
</evidence>
<dbReference type="InterPro" id="IPR045197">
    <property type="entry name" value="NUP210-like"/>
</dbReference>
<dbReference type="Gene3D" id="2.60.40.1080">
    <property type="match status" value="1"/>
</dbReference>
<gene>
    <name evidence="4" type="ORF">TEA_026561</name>
</gene>
<organism evidence="4 5">
    <name type="scientific">Camellia sinensis var. sinensis</name>
    <name type="common">China tea</name>
    <dbReference type="NCBI Taxonomy" id="542762"/>
    <lineage>
        <taxon>Eukaryota</taxon>
        <taxon>Viridiplantae</taxon>
        <taxon>Streptophyta</taxon>
        <taxon>Embryophyta</taxon>
        <taxon>Tracheophyta</taxon>
        <taxon>Spermatophyta</taxon>
        <taxon>Magnoliopsida</taxon>
        <taxon>eudicotyledons</taxon>
        <taxon>Gunneridae</taxon>
        <taxon>Pentapetalae</taxon>
        <taxon>asterids</taxon>
        <taxon>Ericales</taxon>
        <taxon>Theaceae</taxon>
        <taxon>Camellia</taxon>
    </lineage>
</organism>
<sequence>MLRFASLVVVVVLNVLVVSVASSLHSVSGPHIADVNILLPPKMTHFVEYRLQGSDGCFKWGCLVWIGCNRGVWWMYCEVGGCAGWGRSAEGLASCATVLNMTAKYIVSAVLGSFAISYSFDYLMADKKIFGGTTPKTVSNKEWMVFPYLNIALFMLQGVFSDLYVVKGTGIGHEIVSVHLLEPQFEHMADKIVLTVAEAMSLDPPSPVFVLIGATVHYCLKVIRGNIPQVVTLPSPFHWWSVLNSSVAQVDTMMGFAHALSLGVTSVIVEDTRVAGHTQMSSLHVVVPDTLHLYMLPLSHYGDPIDETNPIPSVSRWYVVSGRNYLILMKVFPRGPGAKEIYITENDDVKLHDDQSGFWNTLPISDDIAVKHALSNSRILEATSYGLGKLTATLTYSTGVDGTKEVLKVVQEIMVCDQVKFIIDSTDVVTQSILLPWAPTVYQELELKATGGCAKVSSDYKWFSTDMGIVSVSAYGVVQAKKPGKATIKVVSNFDPFNYDEVIIEVSIPSSMVVLPNFPVETTVGSHLQAAVTMKALNGAYFYRCDAFSSSVKWKTGSESFTIVNVTGESFVVDMLYGPPCAWTYVYASSSGHTMLHATLSKEYQHFDHSFSGPVILKASLRIAAYPSLLVHQVGDGNQFGGYWFDLAQAEANNQLGNLEDLYLVPGTHLDVMLRGGPDLWGQGVKFIQTVETLVEHTLFKDGVVVHQISTSFSSPYRISCQKLGTFRIVFKRGNLVGDDHPLPAVAEVGLSLRCSFPSTIVLIADEPANKLDVIWSTIQADRGQGRVRATPITVANGRTIRVSSVGISDSGKAFGNSSALHLSWELSNCDGLASLGDAYDLATSKSSWERFLLLQNASGLCIVRATVFGFSDNMVDDHSTVPFENLESNLTDAVRLQLVSTLRVNPEFSLLFFSNDAQLNLSITGGSCFLDAVVNNSQVVEVIQPPSSLQCSQLVLAPKGLGTALVTVYDIGLSPPLAAASVVQVAEVDWIKITSPEELSLMEGSLQSIDFLAGIDDGSTFSSSQYIYMSIRVHIEDHVVELVDSDDFPSLIDGYVKAQNFIIRARHIGVTTLYVSARQQSGQEILSQPIKVEVYAPPTLHPSDIFLVPGASYVLTVRGGPTIGAYVEYASIEDGTATIHRSSGRLSAVSPGNTTVVATVYGNGDIMICQAHGQVRVGIPSSVKLNVQSDQLAGNLFSFYELCKNYQWTIDDEKVLIFKVAEHLHDDEYGIPTARLKEITSTSYLHEKDLGFIEVLYGRSSGRTEVAVSFSCDFISSGSFSQSMSYTASTSLWVVPDLPLALGAPMTWILPPHYTSSNLLPSFLSSYSQYDAQSHKGTISYSLLRQYGGKNEEVQKDAISIDGDRIRTMESNNLACIQAEDRSTGRLEVASCIRVAEVSQIRITTKDVHRIDLAVGAELDLPISYYDILGIPFHEAHNAILFNAETNYPDIVSINVTSDGNGNIQLKAVRHGRALVRVSFNSNLQKSDYIMISVGSHLYPQNPVLRLGSQLNFSVEGLNDLVFGHWLSANESVIYVDMMSGKAEAIGEGTTREVTVLKGTIVFIDAPKEMLTNVPIPAKGYSFPVRFSDDHYHKSEAPLNDVQVLYDCRVDPPFVGYAKPWKDLSGNSYCLFFPYSPEHLVHSIPKSKDMRQDLSVSIHVLLRGANHISGSASASALFVGGFSILEMDKNSMRLYLTPDSNRSIITIVGNTVYYPPLLSDVDVEVQWHDWDQLMINLTHREDFGIGGRAQYEVKVIRAQKFTDKVIITLPANGQRVEIDVDYEPGGKSASAMTSNITFWASILGCITLLVLTVAIFICYLDKPGRSRPYTVPATPNIACPVTPDRSNISSFHVNEQSPRTPQPFIEYVRRTIDETPYYRREGRRRFNPQNTY</sequence>
<evidence type="ECO:0000313" key="5">
    <source>
        <dbReference type="Proteomes" id="UP000306102"/>
    </source>
</evidence>
<dbReference type="Pfam" id="PF24425">
    <property type="entry name" value="Ig_GP210_15th"/>
    <property type="match status" value="1"/>
</dbReference>
<accession>A0A4S4DMK9</accession>
<feature type="domain" description="BIG2" evidence="3">
    <location>
        <begin position="428"/>
        <end position="499"/>
    </location>
</feature>
<keyword evidence="5" id="KW-1185">Reference proteome</keyword>
<dbReference type="InterPro" id="IPR056233">
    <property type="entry name" value="Ig_GP210_16th"/>
</dbReference>
<dbReference type="InterPro" id="IPR003343">
    <property type="entry name" value="Big_2"/>
</dbReference>
<reference evidence="4 5" key="1">
    <citation type="journal article" date="2018" name="Proc. Natl. Acad. Sci. U.S.A.">
        <title>Draft genome sequence of Camellia sinensis var. sinensis provides insights into the evolution of the tea genome and tea quality.</title>
        <authorList>
            <person name="Wei C."/>
            <person name="Yang H."/>
            <person name="Wang S."/>
            <person name="Zhao J."/>
            <person name="Liu C."/>
            <person name="Gao L."/>
            <person name="Xia E."/>
            <person name="Lu Y."/>
            <person name="Tai Y."/>
            <person name="She G."/>
            <person name="Sun J."/>
            <person name="Cao H."/>
            <person name="Tong W."/>
            <person name="Gao Q."/>
            <person name="Li Y."/>
            <person name="Deng W."/>
            <person name="Jiang X."/>
            <person name="Wang W."/>
            <person name="Chen Q."/>
            <person name="Zhang S."/>
            <person name="Li H."/>
            <person name="Wu J."/>
            <person name="Wang P."/>
            <person name="Li P."/>
            <person name="Shi C."/>
            <person name="Zheng F."/>
            <person name="Jian J."/>
            <person name="Huang B."/>
            <person name="Shan D."/>
            <person name="Shi M."/>
            <person name="Fang C."/>
            <person name="Yue Y."/>
            <person name="Li F."/>
            <person name="Li D."/>
            <person name="Wei S."/>
            <person name="Han B."/>
            <person name="Jiang C."/>
            <person name="Yin Y."/>
            <person name="Xia T."/>
            <person name="Zhang Z."/>
            <person name="Bennetzen J.L."/>
            <person name="Zhao S."/>
            <person name="Wan X."/>
        </authorList>
    </citation>
    <scope>NUCLEOTIDE SEQUENCE [LARGE SCALE GENOMIC DNA]</scope>
    <source>
        <strain evidence="5">cv. Shuchazao</strain>
        <tissue evidence="4">Leaf</tissue>
    </source>
</reference>
<evidence type="ECO:0000256" key="2">
    <source>
        <dbReference type="SAM" id="SignalP"/>
    </source>
</evidence>
<feature type="signal peptide" evidence="2">
    <location>
        <begin position="1"/>
        <end position="23"/>
    </location>
</feature>
<dbReference type="Pfam" id="PF24427">
    <property type="entry name" value="Ig_GP210_16th"/>
    <property type="match status" value="1"/>
</dbReference>
<keyword evidence="1" id="KW-0472">Membrane</keyword>
<dbReference type="InterPro" id="IPR008964">
    <property type="entry name" value="Invasin/intimin_cell_adhesion"/>
</dbReference>
<protein>
    <recommendedName>
        <fullName evidence="3">BIG2 domain-containing protein</fullName>
    </recommendedName>
</protein>
<evidence type="ECO:0000256" key="1">
    <source>
        <dbReference type="SAM" id="Phobius"/>
    </source>
</evidence>
<dbReference type="Pfam" id="PF22962">
    <property type="entry name" value="Ig_NUP210_7th"/>
    <property type="match status" value="1"/>
</dbReference>
<dbReference type="Pfam" id="PF22959">
    <property type="entry name" value="Ig_NUP210_15th"/>
    <property type="match status" value="1"/>
</dbReference>
<feature type="domain" description="BIG2" evidence="3">
    <location>
        <begin position="1095"/>
        <end position="1171"/>
    </location>
</feature>
<name>A0A4S4DMK9_CAMSN</name>
<feature type="domain" description="BIG2" evidence="3">
    <location>
        <begin position="1493"/>
        <end position="1569"/>
    </location>
</feature>
<dbReference type="InterPro" id="IPR055094">
    <property type="entry name" value="NUP210_Ig15"/>
</dbReference>
<comment type="caution">
    <text evidence="4">The sequence shown here is derived from an EMBL/GenBank/DDBJ whole genome shotgun (WGS) entry which is preliminary data.</text>
</comment>
<dbReference type="InterPro" id="IPR056232">
    <property type="entry name" value="Ig_GP210_15th"/>
</dbReference>
<dbReference type="Pfam" id="PF26182">
    <property type="entry name" value="Ig_NUP210_5th"/>
    <property type="match status" value="1"/>
</dbReference>
<dbReference type="InterPro" id="IPR055099">
    <property type="entry name" value="Ig_NUP210_7th"/>
</dbReference>
<keyword evidence="1" id="KW-1133">Transmembrane helix</keyword>
<dbReference type="Pfam" id="PF02368">
    <property type="entry name" value="Big_2"/>
    <property type="match status" value="1"/>
</dbReference>
<keyword evidence="2" id="KW-0732">Signal</keyword>
<dbReference type="Pfam" id="PF06592">
    <property type="entry name" value="DUF1138"/>
    <property type="match status" value="1"/>
</dbReference>
<feature type="chain" id="PRO_5020849799" description="BIG2 domain-containing protein" evidence="2">
    <location>
        <begin position="24"/>
        <end position="1893"/>
    </location>
</feature>
<dbReference type="PANTHER" id="PTHR23019:SF0">
    <property type="entry name" value="NUCLEAR PORE MEMBRANE GLYCOPROTEIN 210"/>
    <property type="match status" value="1"/>
</dbReference>
<dbReference type="SUPFAM" id="SSF49373">
    <property type="entry name" value="Invasin/intimin cell-adhesion fragments"/>
    <property type="match status" value="1"/>
</dbReference>
<dbReference type="EMBL" id="SDRB02010798">
    <property type="protein sequence ID" value="THG04231.1"/>
    <property type="molecule type" value="Genomic_DNA"/>
</dbReference>
<keyword evidence="1" id="KW-0812">Transmembrane</keyword>
<dbReference type="STRING" id="542762.A0A4S4DMK9"/>
<dbReference type="Proteomes" id="UP000306102">
    <property type="component" value="Unassembled WGS sequence"/>
</dbReference>
<feature type="transmembrane region" description="Helical" evidence="1">
    <location>
        <begin position="1799"/>
        <end position="1821"/>
    </location>
</feature>
<proteinExistence type="predicted"/>
<dbReference type="InterPro" id="IPR009515">
    <property type="entry name" value="DUF1138"/>
</dbReference>
<dbReference type="SMART" id="SM00635">
    <property type="entry name" value="BID_2"/>
    <property type="match status" value="3"/>
</dbReference>
<dbReference type="PANTHER" id="PTHR23019">
    <property type="entry name" value="NUCLEAR PORE MEMBRANE GLYCOPROTEIN GP210-RELATED"/>
    <property type="match status" value="1"/>
</dbReference>
<evidence type="ECO:0000259" key="3">
    <source>
        <dbReference type="SMART" id="SM00635"/>
    </source>
</evidence>